<dbReference type="Proteomes" id="UP001060085">
    <property type="component" value="Linkage Group LG06"/>
</dbReference>
<evidence type="ECO:0000313" key="1">
    <source>
        <dbReference type="EMBL" id="KAI5659250.1"/>
    </source>
</evidence>
<proteinExistence type="predicted"/>
<sequence>MNFNETLRSTQQAIEGLTRQFQGVVRDVEELMKGKRSATIEKIVGDNLGGFHSPHDQRTYDNAWSNGRINPCIYRMMLGGKEDRYSILAFSPSTVEPYKYHPSCGTSLFCFSIVGGNGISKCLVGSIWKELVVVFEALYFTAIVVSRFGCLAERYLCLGASCGWGWFGCDTRSMNNVNKMHYLWTSAPNLTKEGIQILIELILIQPQTVSITHDTNTINMMKHVTAITQLLMMKMMKMTISTKIISQWFSSARYDYTKFGAFLDMGSGKPIDDLIEFGILRLLDWNDSMTDIQLGMRFVDKVQTLTKRYMVRSSIRVDGTGNNVYTLRMNNKSCSCSKWQAYTLPWSDALGLCRENGTRADTYVLDRYS</sequence>
<name>A0ACC0AFW7_CATRO</name>
<reference evidence="2" key="1">
    <citation type="journal article" date="2023" name="Nat. Plants">
        <title>Single-cell RNA sequencing provides a high-resolution roadmap for understanding the multicellular compartmentation of specialized metabolism.</title>
        <authorList>
            <person name="Sun S."/>
            <person name="Shen X."/>
            <person name="Li Y."/>
            <person name="Li Y."/>
            <person name="Wang S."/>
            <person name="Li R."/>
            <person name="Zhang H."/>
            <person name="Shen G."/>
            <person name="Guo B."/>
            <person name="Wei J."/>
            <person name="Xu J."/>
            <person name="St-Pierre B."/>
            <person name="Chen S."/>
            <person name="Sun C."/>
        </authorList>
    </citation>
    <scope>NUCLEOTIDE SEQUENCE [LARGE SCALE GENOMIC DNA]</scope>
</reference>
<comment type="caution">
    <text evidence="1">The sequence shown here is derived from an EMBL/GenBank/DDBJ whole genome shotgun (WGS) entry which is preliminary data.</text>
</comment>
<evidence type="ECO:0000313" key="2">
    <source>
        <dbReference type="Proteomes" id="UP001060085"/>
    </source>
</evidence>
<protein>
    <submittedName>
        <fullName evidence="1">Uncharacterized protein</fullName>
    </submittedName>
</protein>
<accession>A0ACC0AFW7</accession>
<keyword evidence="2" id="KW-1185">Reference proteome</keyword>
<dbReference type="EMBL" id="CM044706">
    <property type="protein sequence ID" value="KAI5659250.1"/>
    <property type="molecule type" value="Genomic_DNA"/>
</dbReference>
<organism evidence="1 2">
    <name type="scientific">Catharanthus roseus</name>
    <name type="common">Madagascar periwinkle</name>
    <name type="synonym">Vinca rosea</name>
    <dbReference type="NCBI Taxonomy" id="4058"/>
    <lineage>
        <taxon>Eukaryota</taxon>
        <taxon>Viridiplantae</taxon>
        <taxon>Streptophyta</taxon>
        <taxon>Embryophyta</taxon>
        <taxon>Tracheophyta</taxon>
        <taxon>Spermatophyta</taxon>
        <taxon>Magnoliopsida</taxon>
        <taxon>eudicotyledons</taxon>
        <taxon>Gunneridae</taxon>
        <taxon>Pentapetalae</taxon>
        <taxon>asterids</taxon>
        <taxon>lamiids</taxon>
        <taxon>Gentianales</taxon>
        <taxon>Apocynaceae</taxon>
        <taxon>Rauvolfioideae</taxon>
        <taxon>Vinceae</taxon>
        <taxon>Catharanthinae</taxon>
        <taxon>Catharanthus</taxon>
    </lineage>
</organism>
<gene>
    <name evidence="1" type="ORF">M9H77_28043</name>
</gene>